<keyword evidence="1 4" id="KW-0732">Signal</keyword>
<keyword evidence="2" id="KW-0677">Repeat</keyword>
<evidence type="ECO:0000256" key="1">
    <source>
        <dbReference type="ARBA" id="ARBA00022729"/>
    </source>
</evidence>
<feature type="chain" id="PRO_5041400362" description="Gnk2-homologous domain-containing protein" evidence="4">
    <location>
        <begin position="22"/>
        <end position="498"/>
    </location>
</feature>
<feature type="signal peptide" evidence="4">
    <location>
        <begin position="1"/>
        <end position="21"/>
    </location>
</feature>
<evidence type="ECO:0000256" key="3">
    <source>
        <dbReference type="SAM" id="Phobius"/>
    </source>
</evidence>
<sequence>MNKRSVIISIVFCSSLFVASLSPFSSNNTATATATSHPDEFKCSLNHIFKPNLYKKETSTANKNTNTLYYYKTTHEGEFPNKVYGLSLCVFGISLRSCRNCLRDAIVIIKQQCHGAEEAILWYDQCLVRYSYRPFFSTLETVPNRCTAASNADLYVANFTDILYQTFLEMIQMATFDAFNKHAIKATNISGSNIVLALHTFAQCIPNLSTEDCLVCLNIAVSIIPSCDFQGKKYGSILIPSCFMSYELYQFYRIIRVRAPPTPTSLSAHDYDQDRRLIPGGAPPSTPISPSAHDDDEVRRLIQVRATPTPTSPAIHEENHQIFRAGDGVPNLSTRDKDIGASTTSHKSKRRSNALIIFLAIGIFILLLLLPITYLYCRRRREKAFQDAGNNPGSLDDLRDQLNNCQEFSLASVREATQNFNIENKLGQGGYGPVYKGTLESGKEIAVKRLESTPRLFITQCHSQGSADQLQIFSTDFIDGDFVDACAGATHARIEGKA</sequence>
<dbReference type="SUPFAM" id="SSF56112">
    <property type="entry name" value="Protein kinase-like (PK-like)"/>
    <property type="match status" value="1"/>
</dbReference>
<dbReference type="PROSITE" id="PS51473">
    <property type="entry name" value="GNK2"/>
    <property type="match status" value="2"/>
</dbReference>
<evidence type="ECO:0000313" key="7">
    <source>
        <dbReference type="Proteomes" id="UP001168877"/>
    </source>
</evidence>
<reference evidence="6" key="1">
    <citation type="journal article" date="2022" name="Plant J.">
        <title>Strategies of tolerance reflected in two North American maple genomes.</title>
        <authorList>
            <person name="McEvoy S.L."/>
            <person name="Sezen U.U."/>
            <person name="Trouern-Trend A."/>
            <person name="McMahon S.M."/>
            <person name="Schaberg P.G."/>
            <person name="Yang J."/>
            <person name="Wegrzyn J.L."/>
            <person name="Swenson N.G."/>
        </authorList>
    </citation>
    <scope>NUCLEOTIDE SEQUENCE</scope>
    <source>
        <strain evidence="6">NS2018</strain>
    </source>
</reference>
<dbReference type="Pfam" id="PF01657">
    <property type="entry name" value="Stress-antifung"/>
    <property type="match status" value="2"/>
</dbReference>
<name>A0AA39RXI2_ACESA</name>
<feature type="transmembrane region" description="Helical" evidence="3">
    <location>
        <begin position="354"/>
        <end position="377"/>
    </location>
</feature>
<feature type="domain" description="Gnk2-homologous" evidence="5">
    <location>
        <begin position="141"/>
        <end position="251"/>
    </location>
</feature>
<reference evidence="6" key="2">
    <citation type="submission" date="2023-06" db="EMBL/GenBank/DDBJ databases">
        <authorList>
            <person name="Swenson N.G."/>
            <person name="Wegrzyn J.L."/>
            <person name="Mcevoy S.L."/>
        </authorList>
    </citation>
    <scope>NUCLEOTIDE SEQUENCE</scope>
    <source>
        <strain evidence="6">NS2018</strain>
        <tissue evidence="6">Leaf</tissue>
    </source>
</reference>
<proteinExistence type="predicted"/>
<protein>
    <recommendedName>
        <fullName evidence="5">Gnk2-homologous domain-containing protein</fullName>
    </recommendedName>
</protein>
<evidence type="ECO:0000256" key="2">
    <source>
        <dbReference type="ARBA" id="ARBA00022737"/>
    </source>
</evidence>
<dbReference type="AlphaFoldDB" id="A0AA39RXI2"/>
<keyword evidence="3" id="KW-0472">Membrane</keyword>
<gene>
    <name evidence="6" type="ORF">LWI29_020182</name>
</gene>
<dbReference type="InterPro" id="IPR038408">
    <property type="entry name" value="GNK2_sf"/>
</dbReference>
<dbReference type="InterPro" id="IPR002902">
    <property type="entry name" value="GNK2"/>
</dbReference>
<feature type="domain" description="Gnk2-homologous" evidence="5">
    <location>
        <begin position="29"/>
        <end position="135"/>
    </location>
</feature>
<evidence type="ECO:0000256" key="4">
    <source>
        <dbReference type="SAM" id="SignalP"/>
    </source>
</evidence>
<dbReference type="PANTHER" id="PTHR32099">
    <property type="entry name" value="CYSTEINE-RICH REPEAT SECRETORY PROTEIN"/>
    <property type="match status" value="1"/>
</dbReference>
<keyword evidence="3" id="KW-1133">Transmembrane helix</keyword>
<keyword evidence="7" id="KW-1185">Reference proteome</keyword>
<dbReference type="Gene3D" id="3.30.430.20">
    <property type="entry name" value="Gnk2 domain, C-X8-C-X2-C motif"/>
    <property type="match status" value="2"/>
</dbReference>
<dbReference type="CDD" id="cd23509">
    <property type="entry name" value="Gnk2-like"/>
    <property type="match status" value="2"/>
</dbReference>
<keyword evidence="3" id="KW-0812">Transmembrane</keyword>
<dbReference type="EMBL" id="JAUESC010000384">
    <property type="protein sequence ID" value="KAK0581992.1"/>
    <property type="molecule type" value="Genomic_DNA"/>
</dbReference>
<accession>A0AA39RXI2</accession>
<dbReference type="PANTHER" id="PTHR32099:SF36">
    <property type="entry name" value="CYSTEINE-RICH REPEAT SECRETORY PROTEIN 38-LIKE"/>
    <property type="match status" value="1"/>
</dbReference>
<dbReference type="Proteomes" id="UP001168877">
    <property type="component" value="Unassembled WGS sequence"/>
</dbReference>
<dbReference type="Gene3D" id="3.30.200.20">
    <property type="entry name" value="Phosphorylase Kinase, domain 1"/>
    <property type="match status" value="1"/>
</dbReference>
<comment type="caution">
    <text evidence="6">The sequence shown here is derived from an EMBL/GenBank/DDBJ whole genome shotgun (WGS) entry which is preliminary data.</text>
</comment>
<dbReference type="InterPro" id="IPR011009">
    <property type="entry name" value="Kinase-like_dom_sf"/>
</dbReference>
<evidence type="ECO:0000259" key="5">
    <source>
        <dbReference type="PROSITE" id="PS51473"/>
    </source>
</evidence>
<evidence type="ECO:0000313" key="6">
    <source>
        <dbReference type="EMBL" id="KAK0581992.1"/>
    </source>
</evidence>
<organism evidence="6 7">
    <name type="scientific">Acer saccharum</name>
    <name type="common">Sugar maple</name>
    <dbReference type="NCBI Taxonomy" id="4024"/>
    <lineage>
        <taxon>Eukaryota</taxon>
        <taxon>Viridiplantae</taxon>
        <taxon>Streptophyta</taxon>
        <taxon>Embryophyta</taxon>
        <taxon>Tracheophyta</taxon>
        <taxon>Spermatophyta</taxon>
        <taxon>Magnoliopsida</taxon>
        <taxon>eudicotyledons</taxon>
        <taxon>Gunneridae</taxon>
        <taxon>Pentapetalae</taxon>
        <taxon>rosids</taxon>
        <taxon>malvids</taxon>
        <taxon>Sapindales</taxon>
        <taxon>Sapindaceae</taxon>
        <taxon>Hippocastanoideae</taxon>
        <taxon>Acereae</taxon>
        <taxon>Acer</taxon>
    </lineage>
</organism>